<evidence type="ECO:0000313" key="2">
    <source>
        <dbReference type="EMBL" id="KAG0535984.1"/>
    </source>
</evidence>
<feature type="compositionally biased region" description="Basic residues" evidence="1">
    <location>
        <begin position="8"/>
        <end position="17"/>
    </location>
</feature>
<dbReference type="AlphaFoldDB" id="A0A921RA62"/>
<reference evidence="2" key="1">
    <citation type="journal article" date="2019" name="BMC Genomics">
        <title>A new reference genome for Sorghum bicolor reveals high levels of sequence similarity between sweet and grain genotypes: implications for the genetics of sugar metabolism.</title>
        <authorList>
            <person name="Cooper E.A."/>
            <person name="Brenton Z.W."/>
            <person name="Flinn B.S."/>
            <person name="Jenkins J."/>
            <person name="Shu S."/>
            <person name="Flowers D."/>
            <person name="Luo F."/>
            <person name="Wang Y."/>
            <person name="Xia P."/>
            <person name="Barry K."/>
            <person name="Daum C."/>
            <person name="Lipzen A."/>
            <person name="Yoshinaga Y."/>
            <person name="Schmutz J."/>
            <person name="Saski C."/>
            <person name="Vermerris W."/>
            <person name="Kresovich S."/>
        </authorList>
    </citation>
    <scope>NUCLEOTIDE SEQUENCE</scope>
</reference>
<gene>
    <name evidence="2" type="ORF">BDA96_03G025100</name>
</gene>
<evidence type="ECO:0000313" key="3">
    <source>
        <dbReference type="Proteomes" id="UP000807115"/>
    </source>
</evidence>
<feature type="region of interest" description="Disordered" evidence="1">
    <location>
        <begin position="1"/>
        <end position="60"/>
    </location>
</feature>
<sequence>MRGVDERRRRREGRRRRGGEGGRRRERAAGAARERGEHAIVPVQEAPVREEGSGAERGRRRWRRERCGCGEVIQPTGWP</sequence>
<feature type="compositionally biased region" description="Basic and acidic residues" evidence="1">
    <location>
        <begin position="47"/>
        <end position="57"/>
    </location>
</feature>
<reference evidence="2" key="2">
    <citation type="submission" date="2020-10" db="EMBL/GenBank/DDBJ databases">
        <authorList>
            <person name="Cooper E.A."/>
            <person name="Brenton Z.W."/>
            <person name="Flinn B.S."/>
            <person name="Jenkins J."/>
            <person name="Shu S."/>
            <person name="Flowers D."/>
            <person name="Luo F."/>
            <person name="Wang Y."/>
            <person name="Xia P."/>
            <person name="Barry K."/>
            <person name="Daum C."/>
            <person name="Lipzen A."/>
            <person name="Yoshinaga Y."/>
            <person name="Schmutz J."/>
            <person name="Saski C."/>
            <person name="Vermerris W."/>
            <person name="Kresovich S."/>
        </authorList>
    </citation>
    <scope>NUCLEOTIDE SEQUENCE</scope>
</reference>
<accession>A0A921RA62</accession>
<proteinExistence type="predicted"/>
<evidence type="ECO:0000256" key="1">
    <source>
        <dbReference type="SAM" id="MobiDB-lite"/>
    </source>
</evidence>
<dbReference type="Proteomes" id="UP000807115">
    <property type="component" value="Chromosome 3"/>
</dbReference>
<dbReference type="EMBL" id="CM027682">
    <property type="protein sequence ID" value="KAG0535984.1"/>
    <property type="molecule type" value="Genomic_DNA"/>
</dbReference>
<protein>
    <submittedName>
        <fullName evidence="2">Uncharacterized protein</fullName>
    </submittedName>
</protein>
<comment type="caution">
    <text evidence="2">The sequence shown here is derived from an EMBL/GenBank/DDBJ whole genome shotgun (WGS) entry which is preliminary data.</text>
</comment>
<name>A0A921RA62_SORBI</name>
<organism evidence="2 3">
    <name type="scientific">Sorghum bicolor</name>
    <name type="common">Sorghum</name>
    <name type="synonym">Sorghum vulgare</name>
    <dbReference type="NCBI Taxonomy" id="4558"/>
    <lineage>
        <taxon>Eukaryota</taxon>
        <taxon>Viridiplantae</taxon>
        <taxon>Streptophyta</taxon>
        <taxon>Embryophyta</taxon>
        <taxon>Tracheophyta</taxon>
        <taxon>Spermatophyta</taxon>
        <taxon>Magnoliopsida</taxon>
        <taxon>Liliopsida</taxon>
        <taxon>Poales</taxon>
        <taxon>Poaceae</taxon>
        <taxon>PACMAD clade</taxon>
        <taxon>Panicoideae</taxon>
        <taxon>Andropogonodae</taxon>
        <taxon>Andropogoneae</taxon>
        <taxon>Sorghinae</taxon>
        <taxon>Sorghum</taxon>
    </lineage>
</organism>